<dbReference type="Gene3D" id="3.40.50.300">
    <property type="entry name" value="P-loop containing nucleotide triphosphate hydrolases"/>
    <property type="match status" value="1"/>
</dbReference>
<evidence type="ECO:0000256" key="1">
    <source>
        <dbReference type="ARBA" id="ARBA00022448"/>
    </source>
</evidence>
<keyword evidence="6" id="KW-1185">Reference proteome</keyword>
<sequence length="214" mass="23841">MKLEVDGVFFEVNGKTILSDIYLDLKVGEVVGLLGRNGSGKTTLFDLIFGARKADDMSVRIDGRPYKKPFKNQLLQYLPQYGYLPNFLTISSAFEFMGITYKAIEGLSDCSPKTKIGHLSFGQKRLVEIQLLLESKSTFVLLDEPFSGLSPLSIEIISAKIESEKDKKGIFITDHMYGEILSISDRLMVMESGTLKQIEKDPTALEFAGYLSST</sequence>
<evidence type="ECO:0000259" key="4">
    <source>
        <dbReference type="PROSITE" id="PS50893"/>
    </source>
</evidence>
<dbReference type="RefSeq" id="WP_069834665.1">
    <property type="nucleotide sequence ID" value="NZ_MDGQ01000004.1"/>
</dbReference>
<dbReference type="InterPro" id="IPR003593">
    <property type="entry name" value="AAA+_ATPase"/>
</dbReference>
<feature type="domain" description="ABC transporter" evidence="4">
    <location>
        <begin position="3"/>
        <end position="211"/>
    </location>
</feature>
<dbReference type="Pfam" id="PF00005">
    <property type="entry name" value="ABC_tran"/>
    <property type="match status" value="1"/>
</dbReference>
<dbReference type="GO" id="GO:0016887">
    <property type="term" value="F:ATP hydrolysis activity"/>
    <property type="evidence" value="ECO:0007669"/>
    <property type="project" value="InterPro"/>
</dbReference>
<dbReference type="EMBL" id="MDGQ01000004">
    <property type="protein sequence ID" value="OEK05747.1"/>
    <property type="molecule type" value="Genomic_DNA"/>
</dbReference>
<keyword evidence="2" id="KW-0547">Nucleotide-binding</keyword>
<accession>A0A1E5T3A2</accession>
<evidence type="ECO:0000313" key="5">
    <source>
        <dbReference type="EMBL" id="OEK05747.1"/>
    </source>
</evidence>
<dbReference type="InterPro" id="IPR051782">
    <property type="entry name" value="ABC_Transporter_VariousFunc"/>
</dbReference>
<gene>
    <name evidence="5" type="ORF">BFP71_06390</name>
</gene>
<proteinExistence type="predicted"/>
<dbReference type="SMART" id="SM00382">
    <property type="entry name" value="AAA"/>
    <property type="match status" value="1"/>
</dbReference>
<dbReference type="Proteomes" id="UP000095552">
    <property type="component" value="Unassembled WGS sequence"/>
</dbReference>
<dbReference type="AlphaFoldDB" id="A0A1E5T3A2"/>
<dbReference type="InterPro" id="IPR003439">
    <property type="entry name" value="ABC_transporter-like_ATP-bd"/>
</dbReference>
<evidence type="ECO:0000313" key="6">
    <source>
        <dbReference type="Proteomes" id="UP000095552"/>
    </source>
</evidence>
<comment type="caution">
    <text evidence="5">The sequence shown here is derived from an EMBL/GenBank/DDBJ whole genome shotgun (WGS) entry which is preliminary data.</text>
</comment>
<reference evidence="5 6" key="1">
    <citation type="submission" date="2016-08" db="EMBL/GenBank/DDBJ databases">
        <title>Draft genome of Fabibacter sp. strain SK-8.</title>
        <authorList>
            <person name="Wong S.-K."/>
            <person name="Hamasaki K."/>
            <person name="Yoshizawa S."/>
        </authorList>
    </citation>
    <scope>NUCLEOTIDE SEQUENCE [LARGE SCALE GENOMIC DNA]</scope>
    <source>
        <strain evidence="5 6">SK-8</strain>
    </source>
</reference>
<dbReference type="PANTHER" id="PTHR42939:SF1">
    <property type="entry name" value="ABC TRANSPORTER ATP-BINDING PROTEIN ALBC-RELATED"/>
    <property type="match status" value="1"/>
</dbReference>
<dbReference type="OrthoDB" id="9801987at2"/>
<keyword evidence="3" id="KW-0067">ATP-binding</keyword>
<dbReference type="STRING" id="1563681.BFP71_06390"/>
<dbReference type="SUPFAM" id="SSF52540">
    <property type="entry name" value="P-loop containing nucleoside triphosphate hydrolases"/>
    <property type="match status" value="1"/>
</dbReference>
<dbReference type="GO" id="GO:0005524">
    <property type="term" value="F:ATP binding"/>
    <property type="evidence" value="ECO:0007669"/>
    <property type="project" value="UniProtKB-KW"/>
</dbReference>
<evidence type="ECO:0000256" key="3">
    <source>
        <dbReference type="ARBA" id="ARBA00022840"/>
    </source>
</evidence>
<evidence type="ECO:0000256" key="2">
    <source>
        <dbReference type="ARBA" id="ARBA00022741"/>
    </source>
</evidence>
<name>A0A1E5T3A2_9BACT</name>
<dbReference type="InterPro" id="IPR027417">
    <property type="entry name" value="P-loop_NTPase"/>
</dbReference>
<keyword evidence="1" id="KW-0813">Transport</keyword>
<protein>
    <recommendedName>
        <fullName evidence="4">ABC transporter domain-containing protein</fullName>
    </recommendedName>
</protein>
<organism evidence="5 6">
    <name type="scientific">Roseivirga misakiensis</name>
    <dbReference type="NCBI Taxonomy" id="1563681"/>
    <lineage>
        <taxon>Bacteria</taxon>
        <taxon>Pseudomonadati</taxon>
        <taxon>Bacteroidota</taxon>
        <taxon>Cytophagia</taxon>
        <taxon>Cytophagales</taxon>
        <taxon>Roseivirgaceae</taxon>
        <taxon>Roseivirga</taxon>
    </lineage>
</organism>
<dbReference type="PROSITE" id="PS50893">
    <property type="entry name" value="ABC_TRANSPORTER_2"/>
    <property type="match status" value="1"/>
</dbReference>
<dbReference type="PANTHER" id="PTHR42939">
    <property type="entry name" value="ABC TRANSPORTER ATP-BINDING PROTEIN ALBC-RELATED"/>
    <property type="match status" value="1"/>
</dbReference>